<dbReference type="OMA" id="FITPIRT"/>
<evidence type="ECO:0000256" key="1">
    <source>
        <dbReference type="SAM" id="MobiDB-lite"/>
    </source>
</evidence>
<keyword evidence="3" id="KW-1185">Reference proteome</keyword>
<reference evidence="2 3" key="1">
    <citation type="journal article" date="2011" name="Genome Res.">
        <title>Phylogeny-wide analysis of social amoeba genomes highlights ancient origins for complex intercellular communication.</title>
        <authorList>
            <person name="Heidel A.J."/>
            <person name="Lawal H.M."/>
            <person name="Felder M."/>
            <person name="Schilde C."/>
            <person name="Helps N.R."/>
            <person name="Tunggal B."/>
            <person name="Rivero F."/>
            <person name="John U."/>
            <person name="Schleicher M."/>
            <person name="Eichinger L."/>
            <person name="Platzer M."/>
            <person name="Noegel A.A."/>
            <person name="Schaap P."/>
            <person name="Gloeckner G."/>
        </authorList>
    </citation>
    <scope>NUCLEOTIDE SEQUENCE [LARGE SCALE GENOMIC DNA]</scope>
    <source>
        <strain evidence="3">ATCC 26659 / Pp 5 / PN500</strain>
    </source>
</reference>
<dbReference type="SUPFAM" id="SSF68906">
    <property type="entry name" value="SAP domain"/>
    <property type="match status" value="1"/>
</dbReference>
<feature type="region of interest" description="Disordered" evidence="1">
    <location>
        <begin position="437"/>
        <end position="467"/>
    </location>
</feature>
<dbReference type="FunCoup" id="D3B079">
    <property type="interactions" value="805"/>
</dbReference>
<evidence type="ECO:0000313" key="3">
    <source>
        <dbReference type="Proteomes" id="UP000001396"/>
    </source>
</evidence>
<dbReference type="InterPro" id="IPR036361">
    <property type="entry name" value="SAP_dom_sf"/>
</dbReference>
<proteinExistence type="predicted"/>
<feature type="compositionally biased region" description="Basic and acidic residues" evidence="1">
    <location>
        <begin position="327"/>
        <end position="338"/>
    </location>
</feature>
<feature type="compositionally biased region" description="Low complexity" evidence="1">
    <location>
        <begin position="311"/>
        <end position="326"/>
    </location>
</feature>
<accession>D3B079</accession>
<dbReference type="Proteomes" id="UP000001396">
    <property type="component" value="Unassembled WGS sequence"/>
</dbReference>
<feature type="compositionally biased region" description="Basic and acidic residues" evidence="1">
    <location>
        <begin position="376"/>
        <end position="385"/>
    </location>
</feature>
<organism evidence="2 3">
    <name type="scientific">Heterostelium pallidum (strain ATCC 26659 / Pp 5 / PN500)</name>
    <name type="common">Cellular slime mold</name>
    <name type="synonym">Polysphondylium pallidum</name>
    <dbReference type="NCBI Taxonomy" id="670386"/>
    <lineage>
        <taxon>Eukaryota</taxon>
        <taxon>Amoebozoa</taxon>
        <taxon>Evosea</taxon>
        <taxon>Eumycetozoa</taxon>
        <taxon>Dictyostelia</taxon>
        <taxon>Acytosteliales</taxon>
        <taxon>Acytosteliaceae</taxon>
        <taxon>Heterostelium</taxon>
    </lineage>
</organism>
<dbReference type="InParanoid" id="D3B079"/>
<dbReference type="GeneID" id="31357224"/>
<comment type="caution">
    <text evidence="2">The sequence shown here is derived from an EMBL/GenBank/DDBJ whole genome shotgun (WGS) entry which is preliminary data.</text>
</comment>
<feature type="region of interest" description="Disordered" evidence="1">
    <location>
        <begin position="283"/>
        <end position="351"/>
    </location>
</feature>
<gene>
    <name evidence="2" type="ORF">PPL_01695</name>
</gene>
<dbReference type="RefSeq" id="XP_020436816.1">
    <property type="nucleotide sequence ID" value="XM_020572699.1"/>
</dbReference>
<dbReference type="AlphaFoldDB" id="D3B079"/>
<sequence length="467" mass="52709">MIDMIDFNINNNNNNSEDYGYKIEYKLFNSIKSDLGLELILECMVSAGSIDEQQSNSITMDQAISTLLDHVRELGIECFIRRLSEDVLYECCSLLSLTASNSDNIELAQQQLESTFKSDSLSNIFHNLTTHILKRFCQCLGIIDKNINNNNNSNNNNNINNNNNTTKSNILVTSTPNIQILDNTAVITTHTTKSSFHQYSNNSKPNADDAVIDNSNFRNIVTLLIDEITLSGLENLFYLQSKSTLENLYKTLEIKGEYPNRIKDVITKLTFRIFNRDLAIQDGTLTPKSSSSEREDNGGSSAVRVGNKSKATTTNITATPTANTTTDQKEEYNIRNEDDSGDDDDYWSSPTIPTTQIDFKRVIEAGEQTDEEDKDIDTPPEKRPTIKDIKEGVTKDTLERMFVKDLRNWLKSKKLKYSERKNLLVSRILKTLEGEIATEESEVETSAAEKRKKDTPATGRKIKKAKS</sequence>
<name>D3B079_HETP5</name>
<protein>
    <submittedName>
        <fullName evidence="2">SAP DNA-binding domain-containing protein</fullName>
    </submittedName>
</protein>
<dbReference type="EMBL" id="ADBJ01000008">
    <property type="protein sequence ID" value="EFA84703.1"/>
    <property type="molecule type" value="Genomic_DNA"/>
</dbReference>
<keyword evidence="2" id="KW-0238">DNA-binding</keyword>
<evidence type="ECO:0000313" key="2">
    <source>
        <dbReference type="EMBL" id="EFA84703.1"/>
    </source>
</evidence>
<feature type="region of interest" description="Disordered" evidence="1">
    <location>
        <begin position="366"/>
        <end position="385"/>
    </location>
</feature>
<dbReference type="GO" id="GO:0003677">
    <property type="term" value="F:DNA binding"/>
    <property type="evidence" value="ECO:0007669"/>
    <property type="project" value="UniProtKB-KW"/>
</dbReference>